<dbReference type="SUPFAM" id="SSF52402">
    <property type="entry name" value="Adenine nucleotide alpha hydrolases-like"/>
    <property type="match status" value="2"/>
</dbReference>
<feature type="domain" description="UspA" evidence="2">
    <location>
        <begin position="13"/>
        <end position="154"/>
    </location>
</feature>
<feature type="domain" description="UspA" evidence="2">
    <location>
        <begin position="169"/>
        <end position="293"/>
    </location>
</feature>
<dbReference type="Pfam" id="PF00582">
    <property type="entry name" value="Usp"/>
    <property type="match status" value="2"/>
</dbReference>
<reference evidence="3 4" key="1">
    <citation type="submission" date="2016-03" db="EMBL/GenBank/DDBJ databases">
        <title>Genome sequence of Rhodococcus kyotonensis KB10.</title>
        <authorList>
            <person name="Jeong H."/>
            <person name="Hong C.E."/>
            <person name="Jo S.H."/>
            <person name="Park J.M."/>
        </authorList>
    </citation>
    <scope>NUCLEOTIDE SEQUENCE [LARGE SCALE GENOMIC DNA]</scope>
    <source>
        <strain evidence="3 4">KB10</strain>
    </source>
</reference>
<dbReference type="EMBL" id="LVHI01000008">
    <property type="protein sequence ID" value="OAK55714.1"/>
    <property type="molecule type" value="Genomic_DNA"/>
</dbReference>
<dbReference type="RefSeq" id="WP_068423409.1">
    <property type="nucleotide sequence ID" value="NZ_LVHI01000008.1"/>
</dbReference>
<dbReference type="Proteomes" id="UP000077519">
    <property type="component" value="Unassembled WGS sequence"/>
</dbReference>
<evidence type="ECO:0000313" key="4">
    <source>
        <dbReference type="Proteomes" id="UP000077519"/>
    </source>
</evidence>
<dbReference type="Gene3D" id="3.40.50.620">
    <property type="entry name" value="HUPs"/>
    <property type="match status" value="2"/>
</dbReference>
<dbReference type="PANTHER" id="PTHR31964">
    <property type="entry name" value="ADENINE NUCLEOTIDE ALPHA HYDROLASES-LIKE SUPERFAMILY PROTEIN"/>
    <property type="match status" value="1"/>
</dbReference>
<proteinExistence type="inferred from homology"/>
<organism evidence="3 4">
    <name type="scientific">Rhodococcoides kyotonense</name>
    <dbReference type="NCBI Taxonomy" id="398843"/>
    <lineage>
        <taxon>Bacteria</taxon>
        <taxon>Bacillati</taxon>
        <taxon>Actinomycetota</taxon>
        <taxon>Actinomycetes</taxon>
        <taxon>Mycobacteriales</taxon>
        <taxon>Nocardiaceae</taxon>
        <taxon>Rhodococcoides</taxon>
    </lineage>
</organism>
<dbReference type="PRINTS" id="PR01438">
    <property type="entry name" value="UNVRSLSTRESS"/>
</dbReference>
<dbReference type="PANTHER" id="PTHR31964:SF113">
    <property type="entry name" value="USPA DOMAIN-CONTAINING PROTEIN"/>
    <property type="match status" value="1"/>
</dbReference>
<evidence type="ECO:0000313" key="3">
    <source>
        <dbReference type="EMBL" id="OAK55714.1"/>
    </source>
</evidence>
<evidence type="ECO:0000256" key="1">
    <source>
        <dbReference type="ARBA" id="ARBA00008791"/>
    </source>
</evidence>
<dbReference type="InterPro" id="IPR006016">
    <property type="entry name" value="UspA"/>
</dbReference>
<name>A0A177YJJ4_9NOCA</name>
<dbReference type="InterPro" id="IPR006015">
    <property type="entry name" value="Universal_stress_UspA"/>
</dbReference>
<accession>A0A177YJJ4</accession>
<sequence length="301" mass="30918">MTHGSAAEENATVVGVDDSPASVGAVRWAAADSASRAGTLVLVHADPGIEGSFSDAINLRGGRVASARSRARSTLERSRIAAESVAGESLSIEKVLAAGRPADVLTDYARDAWMVVVGSKAAGSRGAGSLARGVLGSVCDHVAAHAHCPVVRVPEGYRQTKPDSANLPVVVGLDISVNNDAILAVAFDQASRGGVGLRVVHARADTEYRLDPGPPVESWLTEVTAPWSERYPSVPVSPAVVTDKAPHAIIEESGHAQSIVVGSPSRGAMASVFTGSTSRAVLHHSSAPTIVVPVASLHHAH</sequence>
<gene>
    <name evidence="3" type="ORF">A3K89_19265</name>
</gene>
<protein>
    <recommendedName>
        <fullName evidence="2">UspA domain-containing protein</fullName>
    </recommendedName>
</protein>
<comment type="caution">
    <text evidence="3">The sequence shown here is derived from an EMBL/GenBank/DDBJ whole genome shotgun (WGS) entry which is preliminary data.</text>
</comment>
<keyword evidence="4" id="KW-1185">Reference proteome</keyword>
<evidence type="ECO:0000259" key="2">
    <source>
        <dbReference type="Pfam" id="PF00582"/>
    </source>
</evidence>
<comment type="similarity">
    <text evidence="1">Belongs to the universal stress protein A family.</text>
</comment>
<dbReference type="InterPro" id="IPR014729">
    <property type="entry name" value="Rossmann-like_a/b/a_fold"/>
</dbReference>
<dbReference type="AlphaFoldDB" id="A0A177YJJ4"/>